<evidence type="ECO:0000259" key="5">
    <source>
        <dbReference type="SMART" id="SM00822"/>
    </source>
</evidence>
<keyword evidence="2 6" id="KW-0560">Oxidoreductase</keyword>
<organism evidence="6 7">
    <name type="scientific">Halogeometricum borinquense</name>
    <dbReference type="NCBI Taxonomy" id="60847"/>
    <lineage>
        <taxon>Archaea</taxon>
        <taxon>Methanobacteriati</taxon>
        <taxon>Methanobacteriota</taxon>
        <taxon>Stenosarchaea group</taxon>
        <taxon>Halobacteria</taxon>
        <taxon>Halobacteriales</taxon>
        <taxon>Haloferacaceae</taxon>
        <taxon>Halogeometricum</taxon>
    </lineage>
</organism>
<dbReference type="PANTHER" id="PTHR42879:SF2">
    <property type="entry name" value="3-OXOACYL-[ACYL-CARRIER-PROTEIN] REDUCTASE FABG"/>
    <property type="match status" value="1"/>
</dbReference>
<dbReference type="RefSeq" id="WP_163487392.1">
    <property type="nucleotide sequence ID" value="NZ_CP048739.1"/>
</dbReference>
<dbReference type="PANTHER" id="PTHR42879">
    <property type="entry name" value="3-OXOACYL-(ACYL-CARRIER-PROTEIN) REDUCTASE"/>
    <property type="match status" value="1"/>
</dbReference>
<dbReference type="Pfam" id="PF13561">
    <property type="entry name" value="adh_short_C2"/>
    <property type="match status" value="1"/>
</dbReference>
<dbReference type="AlphaFoldDB" id="A0A6C0UJC1"/>
<dbReference type="InterPro" id="IPR002347">
    <property type="entry name" value="SDR_fam"/>
</dbReference>
<comment type="similarity">
    <text evidence="1">Belongs to the short-chain dehydrogenases/reductases (SDR) family.</text>
</comment>
<dbReference type="NCBIfam" id="NF009464">
    <property type="entry name" value="PRK12824.1"/>
    <property type="match status" value="1"/>
</dbReference>
<dbReference type="NCBIfam" id="NF009466">
    <property type="entry name" value="PRK12826.1-2"/>
    <property type="match status" value="1"/>
</dbReference>
<dbReference type="EMBL" id="CP048739">
    <property type="protein sequence ID" value="QIB75634.1"/>
    <property type="molecule type" value="Genomic_DNA"/>
</dbReference>
<dbReference type="GO" id="GO:0004316">
    <property type="term" value="F:3-oxoacyl-[acyl-carrier-protein] reductase (NADPH) activity"/>
    <property type="evidence" value="ECO:0007669"/>
    <property type="project" value="UniProtKB-EC"/>
</dbReference>
<reference evidence="6 7" key="1">
    <citation type="submission" date="2020-02" db="EMBL/GenBank/DDBJ databases">
        <title>Whole genome sequence of Halogeometricum borinquense strain wsp4.</title>
        <authorList>
            <person name="Verma D.K."/>
            <person name="Gopal K."/>
            <person name="Prasad E.S."/>
        </authorList>
    </citation>
    <scope>NUCLEOTIDE SEQUENCE [LARGE SCALE GENOMIC DNA]</scope>
    <source>
        <strain evidence="7">wsp4</strain>
    </source>
</reference>
<sequence>MNTNKRTCVITGASRGIGRAITKELGQSGANVIVNYRSSESAAYDVAESIEENGGTAVPVQADVSDISEVRAMRDTVHGEFGSIDVLVNNAGITVDKTFTNMTEEDWKQVIDVNLGGVFNCTKTFYEDIKKANEGRLINISSVIGKQGNYGQSNYAASKSGMLGFTRSIALELASSGSTANCVAPGYTRTDMVDDVPEDIQDKLRSKIPLNRFAEPEEIANVVRFLASEESSYMTGEVIDVNGAIDL</sequence>
<feature type="domain" description="Ketoreductase" evidence="5">
    <location>
        <begin position="6"/>
        <end position="196"/>
    </location>
</feature>
<proteinExistence type="inferred from homology"/>
<accession>A0A6C0UJC1</accession>
<evidence type="ECO:0000313" key="6">
    <source>
        <dbReference type="EMBL" id="QIB75634.1"/>
    </source>
</evidence>
<dbReference type="PRINTS" id="PR00080">
    <property type="entry name" value="SDRFAMILY"/>
</dbReference>
<feature type="active site" description="Proton acceptor" evidence="3">
    <location>
        <position position="155"/>
    </location>
</feature>
<evidence type="ECO:0000256" key="3">
    <source>
        <dbReference type="PIRSR" id="PIRSR611284-1"/>
    </source>
</evidence>
<dbReference type="EC" id="1.1.1.100" evidence="6"/>
<name>A0A6C0UJC1_9EURY</name>
<dbReference type="Gene3D" id="3.40.50.720">
    <property type="entry name" value="NAD(P)-binding Rossmann-like Domain"/>
    <property type="match status" value="1"/>
</dbReference>
<dbReference type="InterPro" id="IPR036291">
    <property type="entry name" value="NAD(P)-bd_dom_sf"/>
</dbReference>
<evidence type="ECO:0000256" key="4">
    <source>
        <dbReference type="PIRSR" id="PIRSR611284-2"/>
    </source>
</evidence>
<dbReference type="PROSITE" id="PS00061">
    <property type="entry name" value="ADH_SHORT"/>
    <property type="match status" value="1"/>
</dbReference>
<dbReference type="GeneID" id="44080908"/>
<protein>
    <submittedName>
        <fullName evidence="6">3-oxoacyl-[acyl-carrier-protein] reductase</fullName>
        <ecNumber evidence="6">1.1.1.100</ecNumber>
    </submittedName>
</protein>
<dbReference type="PRINTS" id="PR00081">
    <property type="entry name" value="GDHRDH"/>
</dbReference>
<dbReference type="Proteomes" id="UP000465846">
    <property type="component" value="Chromosome"/>
</dbReference>
<dbReference type="InterPro" id="IPR057326">
    <property type="entry name" value="KR_dom"/>
</dbReference>
<feature type="binding site" evidence="4">
    <location>
        <begin position="12"/>
        <end position="15"/>
    </location>
    <ligand>
        <name>NADP(+)</name>
        <dbReference type="ChEBI" id="CHEBI:58349"/>
    </ligand>
</feature>
<evidence type="ECO:0000256" key="1">
    <source>
        <dbReference type="ARBA" id="ARBA00006484"/>
    </source>
</evidence>
<dbReference type="InterPro" id="IPR020904">
    <property type="entry name" value="Sc_DH/Rdtase_CS"/>
</dbReference>
<gene>
    <name evidence="6" type="primary">fabG</name>
    <name evidence="6" type="ORF">G3I44_15865</name>
</gene>
<dbReference type="FunFam" id="3.40.50.720:FF:000173">
    <property type="entry name" value="3-oxoacyl-[acyl-carrier protein] reductase"/>
    <property type="match status" value="1"/>
</dbReference>
<dbReference type="SMART" id="SM00822">
    <property type="entry name" value="PKS_KR"/>
    <property type="match status" value="1"/>
</dbReference>
<dbReference type="NCBIfam" id="NF005559">
    <property type="entry name" value="PRK07231.1"/>
    <property type="match status" value="1"/>
</dbReference>
<dbReference type="InterPro" id="IPR011284">
    <property type="entry name" value="3oxo_ACP_reduc"/>
</dbReference>
<dbReference type="CDD" id="cd05333">
    <property type="entry name" value="BKR_SDR_c"/>
    <property type="match status" value="1"/>
</dbReference>
<evidence type="ECO:0000256" key="2">
    <source>
        <dbReference type="ARBA" id="ARBA00023002"/>
    </source>
</evidence>
<keyword evidence="4" id="KW-0521">NADP</keyword>
<dbReference type="GO" id="GO:0051287">
    <property type="term" value="F:NAD binding"/>
    <property type="evidence" value="ECO:0007669"/>
    <property type="project" value="InterPro"/>
</dbReference>
<feature type="binding site" evidence="4">
    <location>
        <begin position="155"/>
        <end position="159"/>
    </location>
    <ligand>
        <name>NADP(+)</name>
        <dbReference type="ChEBI" id="CHEBI:58349"/>
    </ligand>
</feature>
<feature type="binding site" evidence="4">
    <location>
        <position position="90"/>
    </location>
    <ligand>
        <name>NADP(+)</name>
        <dbReference type="ChEBI" id="CHEBI:58349"/>
    </ligand>
</feature>
<dbReference type="NCBIfam" id="TIGR01830">
    <property type="entry name" value="3oxo_ACP_reduc"/>
    <property type="match status" value="1"/>
</dbReference>
<evidence type="ECO:0000313" key="7">
    <source>
        <dbReference type="Proteomes" id="UP000465846"/>
    </source>
</evidence>
<dbReference type="SUPFAM" id="SSF51735">
    <property type="entry name" value="NAD(P)-binding Rossmann-fold domains"/>
    <property type="match status" value="1"/>
</dbReference>
<dbReference type="GO" id="GO:0006633">
    <property type="term" value="P:fatty acid biosynthetic process"/>
    <property type="evidence" value="ECO:0007669"/>
    <property type="project" value="InterPro"/>
</dbReference>
<dbReference type="InterPro" id="IPR050259">
    <property type="entry name" value="SDR"/>
</dbReference>